<dbReference type="EMBL" id="CQQC01001013">
    <property type="protein sequence ID" value="CNV56768.1"/>
    <property type="molecule type" value="Genomic_DNA"/>
</dbReference>
<dbReference type="AlphaFoldDB" id="A0A655AK23"/>
<protein>
    <submittedName>
        <fullName evidence="2">Uncharacterized protein</fullName>
    </submittedName>
</protein>
<dbReference type="EMBL" id="CSAD01001411">
    <property type="protein sequence ID" value="COX13200.1"/>
    <property type="molecule type" value="Genomic_DNA"/>
</dbReference>
<sequence>MRAVTDAHRRRVIDSNTAAIYLDAKVSQIPKLAESAELRSVV</sequence>
<dbReference type="EMBL" id="CSBK01002914">
    <property type="protein sequence ID" value="CPA37401.1"/>
    <property type="molecule type" value="Genomic_DNA"/>
</dbReference>
<dbReference type="Proteomes" id="UP000050164">
    <property type="component" value="Unassembled WGS sequence"/>
</dbReference>
<dbReference type="Proteomes" id="UP000039021">
    <property type="component" value="Unassembled WGS sequence"/>
</dbReference>
<name>A0A655AK23_MYCTX</name>
<evidence type="ECO:0000313" key="1">
    <source>
        <dbReference type="EMBL" id="CKS51994.1"/>
    </source>
</evidence>
<dbReference type="Proteomes" id="UP000045842">
    <property type="component" value="Unassembled WGS sequence"/>
</dbReference>
<dbReference type="Proteomes" id="UP000039217">
    <property type="component" value="Unassembled WGS sequence"/>
</dbReference>
<dbReference type="EMBL" id="CNGE01000927">
    <property type="protein sequence ID" value="CKT50681.1"/>
    <property type="molecule type" value="Genomic_DNA"/>
</dbReference>
<reference evidence="5" key="1">
    <citation type="submission" date="2015-03" db="EMBL/GenBank/DDBJ databases">
        <authorList>
            <consortium name="Pathogen Informatics"/>
            <person name="Murphy D."/>
        </authorList>
    </citation>
    <scope>NUCLEOTIDE SEQUENCE</scope>
    <source>
        <strain evidence="5">N09902308</strain>
    </source>
</reference>
<dbReference type="Proteomes" id="UP000048948">
    <property type="component" value="Unassembled WGS sequence"/>
</dbReference>
<evidence type="ECO:0000313" key="2">
    <source>
        <dbReference type="EMBL" id="CKT50681.1"/>
    </source>
</evidence>
<proteinExistence type="predicted"/>
<evidence type="ECO:0000313" key="8">
    <source>
        <dbReference type="Proteomes" id="UP000045842"/>
    </source>
</evidence>
<reference evidence="6 7" key="2">
    <citation type="submission" date="2015-03" db="EMBL/GenBank/DDBJ databases">
        <authorList>
            <consortium name="Pathogen Informatics"/>
        </authorList>
    </citation>
    <scope>NUCLEOTIDE SEQUENCE [LARGE SCALE GENOMIC DNA]</scope>
    <source>
        <strain evidence="2 9">Bir 172</strain>
        <strain evidence="1 10">Bir 185</strain>
        <strain evidence="3 7">D00501624</strain>
        <strain evidence="4 8">G09801536</strain>
        <strain evidence="6">N09902308</strain>
    </source>
</reference>
<dbReference type="EMBL" id="CNFT01000894">
    <property type="protein sequence ID" value="CKS51994.1"/>
    <property type="molecule type" value="Genomic_DNA"/>
</dbReference>
<evidence type="ECO:0000313" key="3">
    <source>
        <dbReference type="EMBL" id="CNV56768.1"/>
    </source>
</evidence>
<evidence type="ECO:0000313" key="5">
    <source>
        <dbReference type="EMBL" id="CPA37401.1"/>
    </source>
</evidence>
<organism evidence="2 9">
    <name type="scientific">Mycobacterium tuberculosis</name>
    <dbReference type="NCBI Taxonomy" id="1773"/>
    <lineage>
        <taxon>Bacteria</taxon>
        <taxon>Bacillati</taxon>
        <taxon>Actinomycetota</taxon>
        <taxon>Actinomycetes</taxon>
        <taxon>Mycobacteriales</taxon>
        <taxon>Mycobacteriaceae</taxon>
        <taxon>Mycobacterium</taxon>
        <taxon>Mycobacterium tuberculosis complex</taxon>
    </lineage>
</organism>
<evidence type="ECO:0000313" key="10">
    <source>
        <dbReference type="Proteomes" id="UP000050164"/>
    </source>
</evidence>
<evidence type="ECO:0000313" key="7">
    <source>
        <dbReference type="Proteomes" id="UP000039217"/>
    </source>
</evidence>
<gene>
    <name evidence="3" type="ORF">ERS007661_02712</name>
    <name evidence="4" type="ORF">ERS007679_04678</name>
    <name evidence="5" type="ORF">ERS007739_04556</name>
    <name evidence="2" type="ORF">ERS027646_03703</name>
    <name evidence="1" type="ORF">ERS027659_03215</name>
</gene>
<evidence type="ECO:0000313" key="4">
    <source>
        <dbReference type="EMBL" id="COX13200.1"/>
    </source>
</evidence>
<evidence type="ECO:0000313" key="6">
    <source>
        <dbReference type="Proteomes" id="UP000039021"/>
    </source>
</evidence>
<evidence type="ECO:0000313" key="9">
    <source>
        <dbReference type="Proteomes" id="UP000048948"/>
    </source>
</evidence>
<accession>A0A655AK23</accession>